<protein>
    <submittedName>
        <fullName evidence="9">Tellurite resistance protein TehA-like permease</fullName>
    </submittedName>
</protein>
<evidence type="ECO:0000256" key="6">
    <source>
        <dbReference type="ARBA" id="ARBA00022989"/>
    </source>
</evidence>
<evidence type="ECO:0000313" key="10">
    <source>
        <dbReference type="Proteomes" id="UP001519343"/>
    </source>
</evidence>
<dbReference type="InterPro" id="IPR051629">
    <property type="entry name" value="Sulfite_efflux_TDT"/>
</dbReference>
<feature type="transmembrane region" description="Helical" evidence="8">
    <location>
        <begin position="171"/>
        <end position="200"/>
    </location>
</feature>
<feature type="transmembrane region" description="Helical" evidence="8">
    <location>
        <begin position="104"/>
        <end position="129"/>
    </location>
</feature>
<dbReference type="PANTHER" id="PTHR31686:SF1">
    <property type="entry name" value="SULFITE EFFLUX PUMP SSU1"/>
    <property type="match status" value="1"/>
</dbReference>
<feature type="transmembrane region" description="Helical" evidence="8">
    <location>
        <begin position="251"/>
        <end position="273"/>
    </location>
</feature>
<feature type="transmembrane region" description="Helical" evidence="8">
    <location>
        <begin position="41"/>
        <end position="59"/>
    </location>
</feature>
<keyword evidence="7 8" id="KW-0472">Membrane</keyword>
<accession>A0ABS4GVS8</accession>
<feature type="transmembrane region" description="Helical" evidence="8">
    <location>
        <begin position="212"/>
        <end position="231"/>
    </location>
</feature>
<evidence type="ECO:0000256" key="1">
    <source>
        <dbReference type="ARBA" id="ARBA00004651"/>
    </source>
</evidence>
<organism evidence="9 10">
    <name type="scientific">Ammoniphilus resinae</name>
    <dbReference type="NCBI Taxonomy" id="861532"/>
    <lineage>
        <taxon>Bacteria</taxon>
        <taxon>Bacillati</taxon>
        <taxon>Bacillota</taxon>
        <taxon>Bacilli</taxon>
        <taxon>Bacillales</taxon>
        <taxon>Paenibacillaceae</taxon>
        <taxon>Aneurinibacillus group</taxon>
        <taxon>Ammoniphilus</taxon>
    </lineage>
</organism>
<dbReference type="Proteomes" id="UP001519343">
    <property type="component" value="Unassembled WGS sequence"/>
</dbReference>
<name>A0ABS4GVS8_9BACL</name>
<evidence type="ECO:0000313" key="9">
    <source>
        <dbReference type="EMBL" id="MBP1934385.1"/>
    </source>
</evidence>
<dbReference type="Gene3D" id="1.50.10.150">
    <property type="entry name" value="Voltage-dependent anion channel"/>
    <property type="match status" value="1"/>
</dbReference>
<dbReference type="PANTHER" id="PTHR31686">
    <property type="match status" value="1"/>
</dbReference>
<feature type="transmembrane region" description="Helical" evidence="8">
    <location>
        <begin position="12"/>
        <end position="35"/>
    </location>
</feature>
<comment type="similarity">
    <text evidence="2">Belongs to the tellurite-resistance/dicarboxylate transporter (TDT) family.</text>
</comment>
<keyword evidence="10" id="KW-1185">Reference proteome</keyword>
<keyword evidence="3" id="KW-0813">Transport</keyword>
<evidence type="ECO:0000256" key="7">
    <source>
        <dbReference type="ARBA" id="ARBA00023136"/>
    </source>
</evidence>
<evidence type="ECO:0000256" key="8">
    <source>
        <dbReference type="SAM" id="Phobius"/>
    </source>
</evidence>
<dbReference type="InterPro" id="IPR004695">
    <property type="entry name" value="SLAC1/Mae1/Ssu1/TehA"/>
</dbReference>
<dbReference type="RefSeq" id="WP_209812381.1">
    <property type="nucleotide sequence ID" value="NZ_JAGGKT010000020.1"/>
</dbReference>
<evidence type="ECO:0000256" key="4">
    <source>
        <dbReference type="ARBA" id="ARBA00022475"/>
    </source>
</evidence>
<keyword evidence="4" id="KW-1003">Cell membrane</keyword>
<proteinExistence type="inferred from homology"/>
<comment type="caution">
    <text evidence="9">The sequence shown here is derived from an EMBL/GenBank/DDBJ whole genome shotgun (WGS) entry which is preliminary data.</text>
</comment>
<evidence type="ECO:0000256" key="2">
    <source>
        <dbReference type="ARBA" id="ARBA00008566"/>
    </source>
</evidence>
<feature type="transmembrane region" description="Helical" evidence="8">
    <location>
        <begin position="141"/>
        <end position="165"/>
    </location>
</feature>
<feature type="transmembrane region" description="Helical" evidence="8">
    <location>
        <begin position="80"/>
        <end position="98"/>
    </location>
</feature>
<dbReference type="CDD" id="cd09319">
    <property type="entry name" value="TDT_like_1"/>
    <property type="match status" value="1"/>
</dbReference>
<dbReference type="Pfam" id="PF03595">
    <property type="entry name" value="SLAC1"/>
    <property type="match status" value="1"/>
</dbReference>
<dbReference type="EMBL" id="JAGGKT010000020">
    <property type="protein sequence ID" value="MBP1934385.1"/>
    <property type="molecule type" value="Genomic_DNA"/>
</dbReference>
<keyword evidence="6 8" id="KW-1133">Transmembrane helix</keyword>
<keyword evidence="5 8" id="KW-0812">Transmembrane</keyword>
<feature type="transmembrane region" description="Helical" evidence="8">
    <location>
        <begin position="317"/>
        <end position="338"/>
    </location>
</feature>
<sequence>MLEFIKGKAADLFPGYFAMVMATGALSIAAFLLGMQLISKGLLYFNILAYLSLWFFTLLRLTRFFPRMLDDLTSHTRGPSFFTLVAGTCVFGSQLVIINEAYQLATFLWGLGIFLWVVVMYTFFTAVTVRKDKPRLAEGINGAWLIAAVGTQSISILGTLLSPSWGSGREIVLFFTLCMYFLGCMLYLNIITLIFYRFTFVELKYGALTPPYWINMGAVAITTLAGSTLILHAENWSLLGEITPFLKGFTLFFLITGTWWIPLLFILMIWRHVYHHYPITYDPQFWGMAFPIAMYTTSTYQLSQALGASFLQVIPRFMIYIAMAAWISVLFGFFHHVYKDIKKKSRV</sequence>
<gene>
    <name evidence="9" type="ORF">J2Z37_004405</name>
</gene>
<comment type="subcellular location">
    <subcellularLocation>
        <location evidence="1">Cell membrane</location>
        <topology evidence="1">Multi-pass membrane protein</topology>
    </subcellularLocation>
</comment>
<evidence type="ECO:0000256" key="3">
    <source>
        <dbReference type="ARBA" id="ARBA00022448"/>
    </source>
</evidence>
<evidence type="ECO:0000256" key="5">
    <source>
        <dbReference type="ARBA" id="ARBA00022692"/>
    </source>
</evidence>
<reference evidence="9 10" key="1">
    <citation type="submission" date="2021-03" db="EMBL/GenBank/DDBJ databases">
        <title>Genomic Encyclopedia of Type Strains, Phase IV (KMG-IV): sequencing the most valuable type-strain genomes for metagenomic binning, comparative biology and taxonomic classification.</title>
        <authorList>
            <person name="Goeker M."/>
        </authorList>
    </citation>
    <scope>NUCLEOTIDE SEQUENCE [LARGE SCALE GENOMIC DNA]</scope>
    <source>
        <strain evidence="9 10">DSM 24738</strain>
    </source>
</reference>
<dbReference type="InterPro" id="IPR038665">
    <property type="entry name" value="Voltage-dep_anion_channel_sf"/>
</dbReference>